<accession>A0ACB5SSB2</accession>
<sequence>MDHENVNPISIMADERADPTTTTTSTEPTTTTETTTEPTAAGITTATETDPTTETTTPPQESILSKYKKMFIRRKKHIHPEFEIDYPTANRIFTPDYNRVLGTLHLTVTEPLDSIVSIEVGLRGVCIAKFTETKRVNDSTRKIYHTEVSKIFGKKKTAYESQTEVGTRQSMLLPGKKFDIPLDFNFPTRVVIPSSVEKFGDDADNRGYVTIAYEAYARVNYVSSFLKRDSFFEYIASLDFQGGSNAHFENAQNCNDLQSENIFRSKLKLLIPDESSGELVASHIREAHRHSRFIRQLFNDHYKKENIVKYTRDVQLRLSLTIPEYFNLTSSLSTFSVTIECPGLSQLEPDFNFKGVSTLLGLFEIESISLKVIQEMTMYCKGHKYQYSRKLPILTQSFTTDKPKFDIVDFTYDKERQCHYFTTSLGALIGDDTSIIDKLKKPVVGDTDLPGHFRNKNTLAVNIIVCDAQVTDHHTKKFKFHAQTTIDCTLPTPPPDIPPSYPGVADFISNEEVEQDAPPAYHR</sequence>
<proteinExistence type="predicted"/>
<keyword evidence="2" id="KW-1185">Reference proteome</keyword>
<name>A0ACB5SSB2_AMBMO</name>
<evidence type="ECO:0000313" key="1">
    <source>
        <dbReference type="EMBL" id="GME71522.1"/>
    </source>
</evidence>
<evidence type="ECO:0000313" key="2">
    <source>
        <dbReference type="Proteomes" id="UP001165064"/>
    </source>
</evidence>
<organism evidence="1 2">
    <name type="scientific">Ambrosiozyma monospora</name>
    <name type="common">Yeast</name>
    <name type="synonym">Endomycopsis monosporus</name>
    <dbReference type="NCBI Taxonomy" id="43982"/>
    <lineage>
        <taxon>Eukaryota</taxon>
        <taxon>Fungi</taxon>
        <taxon>Dikarya</taxon>
        <taxon>Ascomycota</taxon>
        <taxon>Saccharomycotina</taxon>
        <taxon>Pichiomycetes</taxon>
        <taxon>Pichiales</taxon>
        <taxon>Pichiaceae</taxon>
        <taxon>Ambrosiozyma</taxon>
    </lineage>
</organism>
<gene>
    <name evidence="1" type="ORF">Amon02_000061500</name>
</gene>
<dbReference type="EMBL" id="BSXS01000225">
    <property type="protein sequence ID" value="GME71522.1"/>
    <property type="molecule type" value="Genomic_DNA"/>
</dbReference>
<protein>
    <submittedName>
        <fullName evidence="1">Unnamed protein product</fullName>
    </submittedName>
</protein>
<reference evidence="1" key="1">
    <citation type="submission" date="2023-04" db="EMBL/GenBank/DDBJ databases">
        <title>Ambrosiozyma monospora NBRC 10751.</title>
        <authorList>
            <person name="Ichikawa N."/>
            <person name="Sato H."/>
            <person name="Tonouchi N."/>
        </authorList>
    </citation>
    <scope>NUCLEOTIDE SEQUENCE</scope>
    <source>
        <strain evidence="1">NBRC 10751</strain>
    </source>
</reference>
<comment type="caution">
    <text evidence="1">The sequence shown here is derived from an EMBL/GenBank/DDBJ whole genome shotgun (WGS) entry which is preliminary data.</text>
</comment>
<dbReference type="Proteomes" id="UP001165064">
    <property type="component" value="Unassembled WGS sequence"/>
</dbReference>